<feature type="signal peptide" evidence="1">
    <location>
        <begin position="1"/>
        <end position="30"/>
    </location>
</feature>
<gene>
    <name evidence="2" type="ORF">MERR_LOCUS18249</name>
</gene>
<sequence length="101" mass="11559">MGSLRLSTVVVSTVVVCLSILLLSPTEVEGRETCDKPYSICWFWPFFSDSDAYCRESCLKVKDEKYEYYDGQCRPARSALPLPPECFCCVRERSRAEIESI</sequence>
<proteinExistence type="predicted"/>
<comment type="caution">
    <text evidence="2">The sequence shown here is derived from an EMBL/GenBank/DDBJ whole genome shotgun (WGS) entry which is preliminary data.</text>
</comment>
<protein>
    <recommendedName>
        <fullName evidence="4">Knottin scorpion toxin-like domain-containing protein</fullName>
    </recommendedName>
</protein>
<organism evidence="2 3">
    <name type="scientific">Microthlaspi erraticum</name>
    <dbReference type="NCBI Taxonomy" id="1685480"/>
    <lineage>
        <taxon>Eukaryota</taxon>
        <taxon>Viridiplantae</taxon>
        <taxon>Streptophyta</taxon>
        <taxon>Embryophyta</taxon>
        <taxon>Tracheophyta</taxon>
        <taxon>Spermatophyta</taxon>
        <taxon>Magnoliopsida</taxon>
        <taxon>eudicotyledons</taxon>
        <taxon>Gunneridae</taxon>
        <taxon>Pentapetalae</taxon>
        <taxon>rosids</taxon>
        <taxon>malvids</taxon>
        <taxon>Brassicales</taxon>
        <taxon>Brassicaceae</taxon>
        <taxon>Coluteocarpeae</taxon>
        <taxon>Microthlaspi</taxon>
    </lineage>
</organism>
<dbReference type="Proteomes" id="UP000467841">
    <property type="component" value="Unassembled WGS sequence"/>
</dbReference>
<accession>A0A6D2IUZ4</accession>
<dbReference type="AlphaFoldDB" id="A0A6D2IUZ4"/>
<reference evidence="2" key="1">
    <citation type="submission" date="2020-01" db="EMBL/GenBank/DDBJ databases">
        <authorList>
            <person name="Mishra B."/>
        </authorList>
    </citation>
    <scope>NUCLEOTIDE SEQUENCE [LARGE SCALE GENOMIC DNA]</scope>
</reference>
<evidence type="ECO:0000313" key="3">
    <source>
        <dbReference type="Proteomes" id="UP000467841"/>
    </source>
</evidence>
<feature type="chain" id="PRO_5025386419" description="Knottin scorpion toxin-like domain-containing protein" evidence="1">
    <location>
        <begin position="31"/>
        <end position="101"/>
    </location>
</feature>
<name>A0A6D2IUZ4_9BRAS</name>
<dbReference type="EMBL" id="CACVBM020001101">
    <property type="protein sequence ID" value="CAA7031014.1"/>
    <property type="molecule type" value="Genomic_DNA"/>
</dbReference>
<evidence type="ECO:0000256" key="1">
    <source>
        <dbReference type="SAM" id="SignalP"/>
    </source>
</evidence>
<keyword evidence="1" id="KW-0732">Signal</keyword>
<keyword evidence="3" id="KW-1185">Reference proteome</keyword>
<evidence type="ECO:0008006" key="4">
    <source>
        <dbReference type="Google" id="ProtNLM"/>
    </source>
</evidence>
<evidence type="ECO:0000313" key="2">
    <source>
        <dbReference type="EMBL" id="CAA7031014.1"/>
    </source>
</evidence>